<accession>A0ABT9D8S1</accession>
<protein>
    <submittedName>
        <fullName evidence="3">Uncharacterized protein</fullName>
    </submittedName>
</protein>
<keyword evidence="2" id="KW-0472">Membrane</keyword>
<keyword evidence="2" id="KW-1133">Transmembrane helix</keyword>
<keyword evidence="4" id="KW-1185">Reference proteome</keyword>
<feature type="transmembrane region" description="Helical" evidence="2">
    <location>
        <begin position="42"/>
        <end position="62"/>
    </location>
</feature>
<dbReference type="RefSeq" id="WP_304600930.1">
    <property type="nucleotide sequence ID" value="NZ_JAUQYO010000001.1"/>
</dbReference>
<feature type="compositionally biased region" description="Low complexity" evidence="1">
    <location>
        <begin position="69"/>
        <end position="87"/>
    </location>
</feature>
<reference evidence="3 4" key="1">
    <citation type="submission" date="2023-07" db="EMBL/GenBank/DDBJ databases">
        <title>Description of novel actinomycetes strains, isolated from tidal flat sediment.</title>
        <authorList>
            <person name="Lu C."/>
        </authorList>
    </citation>
    <scope>NUCLEOTIDE SEQUENCE [LARGE SCALE GENOMIC DNA]</scope>
    <source>
        <strain evidence="3 4">SYSU T00b441</strain>
    </source>
</reference>
<gene>
    <name evidence="3" type="ORF">Q6348_08845</name>
</gene>
<name>A0ABT9D8S1_9CELL</name>
<proteinExistence type="predicted"/>
<keyword evidence="2" id="KW-0812">Transmembrane</keyword>
<evidence type="ECO:0000313" key="3">
    <source>
        <dbReference type="EMBL" id="MDO8107299.1"/>
    </source>
</evidence>
<feature type="region of interest" description="Disordered" evidence="1">
    <location>
        <begin position="68"/>
        <end position="87"/>
    </location>
</feature>
<comment type="caution">
    <text evidence="3">The sequence shown here is derived from an EMBL/GenBank/DDBJ whole genome shotgun (WGS) entry which is preliminary data.</text>
</comment>
<sequence length="272" mass="27740">MTGPDDVAARLREAARTEDLTSRLDTDRVVAVSRRKRTTRRAGAGLLGVGLVAAVAIAVPALTRPAPVPAATGPSTTSASPSASAPGGAPLPAGFQVGHVPSWLEGSGLACGMDAAALAPRPGDLTLRSPGTVSAERTTDGTWLYTLPAELDSARSATDVWSPTDAAVAWIQDGTVVGLGPDQAELPTVGPLTPGTPRPASAIATRTDFCVPNGDGTYTTDLPAGHYELVLYLPVSPQGYDPSTVTWVTSERLSASLADDGRLTRVEPSPGG</sequence>
<dbReference type="Proteomes" id="UP001232536">
    <property type="component" value="Unassembled WGS sequence"/>
</dbReference>
<evidence type="ECO:0000256" key="2">
    <source>
        <dbReference type="SAM" id="Phobius"/>
    </source>
</evidence>
<evidence type="ECO:0000256" key="1">
    <source>
        <dbReference type="SAM" id="MobiDB-lite"/>
    </source>
</evidence>
<organism evidence="3 4">
    <name type="scientific">Actinotalea lenta</name>
    <dbReference type="NCBI Taxonomy" id="3064654"/>
    <lineage>
        <taxon>Bacteria</taxon>
        <taxon>Bacillati</taxon>
        <taxon>Actinomycetota</taxon>
        <taxon>Actinomycetes</taxon>
        <taxon>Micrococcales</taxon>
        <taxon>Cellulomonadaceae</taxon>
        <taxon>Actinotalea</taxon>
    </lineage>
</organism>
<dbReference type="EMBL" id="JAUQYP010000001">
    <property type="protein sequence ID" value="MDO8107299.1"/>
    <property type="molecule type" value="Genomic_DNA"/>
</dbReference>
<evidence type="ECO:0000313" key="4">
    <source>
        <dbReference type="Proteomes" id="UP001232536"/>
    </source>
</evidence>